<gene>
    <name evidence="1" type="ORF">SDC9_147619</name>
</gene>
<sequence>MSYPWDIGEANLFDADYVKLREIALNYKVPAKTAQKLKLQDLNISVYSRNIMLWAKSAGMGIDPERAYQSGSGGGFKQGVERFNAEPWVIPVGFKLSFTF</sequence>
<evidence type="ECO:0000313" key="1">
    <source>
        <dbReference type="EMBL" id="MPN00424.1"/>
    </source>
</evidence>
<proteinExistence type="predicted"/>
<dbReference type="EMBL" id="VSSQ01046450">
    <property type="protein sequence ID" value="MPN00424.1"/>
    <property type="molecule type" value="Genomic_DNA"/>
</dbReference>
<protein>
    <recommendedName>
        <fullName evidence="2">TonB-dependent receptor-like beta-barrel domain-containing protein</fullName>
    </recommendedName>
</protein>
<evidence type="ECO:0008006" key="2">
    <source>
        <dbReference type="Google" id="ProtNLM"/>
    </source>
</evidence>
<accession>A0A645EI48</accession>
<name>A0A645EI48_9ZZZZ</name>
<dbReference type="AlphaFoldDB" id="A0A645EI48"/>
<reference evidence="1" key="1">
    <citation type="submission" date="2019-08" db="EMBL/GenBank/DDBJ databases">
        <authorList>
            <person name="Kucharzyk K."/>
            <person name="Murdoch R.W."/>
            <person name="Higgins S."/>
            <person name="Loffler F."/>
        </authorList>
    </citation>
    <scope>NUCLEOTIDE SEQUENCE</scope>
</reference>
<comment type="caution">
    <text evidence="1">The sequence shown here is derived from an EMBL/GenBank/DDBJ whole genome shotgun (WGS) entry which is preliminary data.</text>
</comment>
<organism evidence="1">
    <name type="scientific">bioreactor metagenome</name>
    <dbReference type="NCBI Taxonomy" id="1076179"/>
    <lineage>
        <taxon>unclassified sequences</taxon>
        <taxon>metagenomes</taxon>
        <taxon>ecological metagenomes</taxon>
    </lineage>
</organism>